<dbReference type="PROSITE" id="PS51379">
    <property type="entry name" value="4FE4S_FER_2"/>
    <property type="match status" value="1"/>
</dbReference>
<organism evidence="10 11">
    <name type="scientific">Spiribacter salilacus</name>
    <dbReference type="NCBI Taxonomy" id="2664894"/>
    <lineage>
        <taxon>Bacteria</taxon>
        <taxon>Pseudomonadati</taxon>
        <taxon>Pseudomonadota</taxon>
        <taxon>Gammaproteobacteria</taxon>
        <taxon>Chromatiales</taxon>
        <taxon>Ectothiorhodospiraceae</taxon>
        <taxon>Spiribacter</taxon>
    </lineage>
</organism>
<feature type="compositionally biased region" description="Polar residues" evidence="8">
    <location>
        <begin position="457"/>
        <end position="467"/>
    </location>
</feature>
<evidence type="ECO:0000256" key="7">
    <source>
        <dbReference type="ARBA" id="ARBA00023014"/>
    </source>
</evidence>
<proteinExistence type="predicted"/>
<dbReference type="InterPro" id="IPR003741">
    <property type="entry name" value="LUD_dom"/>
</dbReference>
<dbReference type="GO" id="GO:0046872">
    <property type="term" value="F:metal ion binding"/>
    <property type="evidence" value="ECO:0007669"/>
    <property type="project" value="UniProtKB-KW"/>
</dbReference>
<dbReference type="NCBIfam" id="TIGR00273">
    <property type="entry name" value="LutB/LldF family L-lactate oxidation iron-sulfur protein"/>
    <property type="match status" value="1"/>
</dbReference>
<keyword evidence="2" id="KW-0004">4Fe-4S</keyword>
<dbReference type="EMBL" id="WJPP01000001">
    <property type="protein sequence ID" value="MRH77264.1"/>
    <property type="molecule type" value="Genomic_DNA"/>
</dbReference>
<dbReference type="InterPro" id="IPR009051">
    <property type="entry name" value="Helical_ferredxn"/>
</dbReference>
<keyword evidence="11" id="KW-1185">Reference proteome</keyword>
<dbReference type="InterPro" id="IPR037171">
    <property type="entry name" value="NagB/RpiA_transferase-like"/>
</dbReference>
<evidence type="ECO:0000256" key="8">
    <source>
        <dbReference type="SAM" id="MobiDB-lite"/>
    </source>
</evidence>
<sequence length="467" mass="51533">MATAQADFTARAKNALDDQNLQSALKKARGGFVDKRAKALLDLPRFEALRERGRQIKDHTLAHLDVYLTQFERNVIANGGQVHYASNADAAQKIVLQIARDAQAKQIIKAKTMAGEEVAINQALEDEFETIESDLGEYIIQLAKEPPSHIIAPAVHKTRAEITALFNHHHHQQSDGPLRETPDLVNEARQVLREKFLGADIGISGANFLIAETGTITLVTNEGNADLSTSLPDVHIAIAGIEKLVPRLEDASTMLRLLARSATGQQLTAYTSFMTGARRDDELDGPTAFHVVLIDNGRSGMLGNEFREMLRCIRCGACMNHCPVYSAIGGHAYGWVYPGPMGAVLTPMIQGLDQSKDLPNACTLNGHCQSVCPVKIRLPMLIRRLRDYQFDQGLTGRRARWGIQAWAWIANRPALYQALTGLAMGTLARLGRGSLRRLPFAGGWTQSRDLPLPPRTGTFQQQWKKRQ</sequence>
<evidence type="ECO:0000313" key="11">
    <source>
        <dbReference type="Proteomes" id="UP000433788"/>
    </source>
</evidence>
<gene>
    <name evidence="10" type="ORF">GH984_00865</name>
</gene>
<keyword evidence="5" id="KW-0249">Electron transport</keyword>
<dbReference type="Gene3D" id="3.40.50.10420">
    <property type="entry name" value="NagB/RpiA/CoA transferase-like"/>
    <property type="match status" value="1"/>
</dbReference>
<dbReference type="SUPFAM" id="SSF100950">
    <property type="entry name" value="NagB/RpiA/CoA transferase-like"/>
    <property type="match status" value="1"/>
</dbReference>
<keyword evidence="4" id="KW-0677">Repeat</keyword>
<dbReference type="PANTHER" id="PTHR47153:SF2">
    <property type="entry name" value="LACTATE UTILIZATION PROTEIN B"/>
    <property type="match status" value="1"/>
</dbReference>
<evidence type="ECO:0000256" key="4">
    <source>
        <dbReference type="ARBA" id="ARBA00022737"/>
    </source>
</evidence>
<comment type="caution">
    <text evidence="10">The sequence shown here is derived from an EMBL/GenBank/DDBJ whole genome shotgun (WGS) entry which is preliminary data.</text>
</comment>
<keyword evidence="3" id="KW-0479">Metal-binding</keyword>
<evidence type="ECO:0000256" key="5">
    <source>
        <dbReference type="ARBA" id="ARBA00022982"/>
    </source>
</evidence>
<protein>
    <submittedName>
        <fullName evidence="10">Iron-sulfur cluster-binding protein</fullName>
    </submittedName>
</protein>
<accession>A0A6N7QX89</accession>
<evidence type="ECO:0000256" key="3">
    <source>
        <dbReference type="ARBA" id="ARBA00022723"/>
    </source>
</evidence>
<dbReference type="GO" id="GO:0051539">
    <property type="term" value="F:4 iron, 4 sulfur cluster binding"/>
    <property type="evidence" value="ECO:0007669"/>
    <property type="project" value="UniProtKB-KW"/>
</dbReference>
<keyword evidence="6" id="KW-0408">Iron</keyword>
<evidence type="ECO:0000256" key="1">
    <source>
        <dbReference type="ARBA" id="ARBA00022448"/>
    </source>
</evidence>
<dbReference type="InterPro" id="IPR017900">
    <property type="entry name" value="4Fe4S_Fe_S_CS"/>
</dbReference>
<dbReference type="InterPro" id="IPR004452">
    <property type="entry name" value="LutB/LldF"/>
</dbReference>
<evidence type="ECO:0000256" key="2">
    <source>
        <dbReference type="ARBA" id="ARBA00022485"/>
    </source>
</evidence>
<name>A0A6N7QX89_9GAMM</name>
<keyword evidence="7" id="KW-0411">Iron-sulfur</keyword>
<dbReference type="AlphaFoldDB" id="A0A6N7QX89"/>
<evidence type="ECO:0000256" key="6">
    <source>
        <dbReference type="ARBA" id="ARBA00023004"/>
    </source>
</evidence>
<dbReference type="GO" id="GO:0006089">
    <property type="term" value="P:lactate metabolic process"/>
    <property type="evidence" value="ECO:0007669"/>
    <property type="project" value="InterPro"/>
</dbReference>
<dbReference type="InterPro" id="IPR017896">
    <property type="entry name" value="4Fe4S_Fe-S-bd"/>
</dbReference>
<dbReference type="Gene3D" id="1.10.1060.10">
    <property type="entry name" value="Alpha-helical ferredoxin"/>
    <property type="match status" value="1"/>
</dbReference>
<feature type="domain" description="4Fe-4S ferredoxin-type" evidence="9">
    <location>
        <begin position="303"/>
        <end position="333"/>
    </location>
</feature>
<dbReference type="PANTHER" id="PTHR47153">
    <property type="entry name" value="LACTATE UTILIZATION PROTEIN B"/>
    <property type="match status" value="1"/>
</dbReference>
<reference evidence="10 11" key="1">
    <citation type="submission" date="2019-11" db="EMBL/GenBank/DDBJ databases">
        <authorList>
            <person name="Zhang X.Y."/>
        </authorList>
    </citation>
    <scope>NUCLEOTIDE SEQUENCE [LARGE SCALE GENOMIC DNA]</scope>
    <source>
        <strain evidence="10 11">C176</strain>
    </source>
</reference>
<dbReference type="Proteomes" id="UP000433788">
    <property type="component" value="Unassembled WGS sequence"/>
</dbReference>
<evidence type="ECO:0000313" key="10">
    <source>
        <dbReference type="EMBL" id="MRH77264.1"/>
    </source>
</evidence>
<evidence type="ECO:0000259" key="9">
    <source>
        <dbReference type="PROSITE" id="PS51379"/>
    </source>
</evidence>
<dbReference type="SUPFAM" id="SSF46548">
    <property type="entry name" value="alpha-helical ferredoxin"/>
    <property type="match status" value="1"/>
</dbReference>
<dbReference type="InterPro" id="IPR024185">
    <property type="entry name" value="FTHF_cligase-like_sf"/>
</dbReference>
<dbReference type="Pfam" id="PF13183">
    <property type="entry name" value="Fer4_8"/>
    <property type="match status" value="1"/>
</dbReference>
<dbReference type="Pfam" id="PF02589">
    <property type="entry name" value="LUD_dom"/>
    <property type="match status" value="1"/>
</dbReference>
<dbReference type="PROSITE" id="PS00198">
    <property type="entry name" value="4FE4S_FER_1"/>
    <property type="match status" value="1"/>
</dbReference>
<feature type="region of interest" description="Disordered" evidence="8">
    <location>
        <begin position="446"/>
        <end position="467"/>
    </location>
</feature>
<dbReference type="RefSeq" id="WP_153718332.1">
    <property type="nucleotide sequence ID" value="NZ_WJPP01000001.1"/>
</dbReference>
<keyword evidence="1" id="KW-0813">Transport</keyword>